<reference evidence="6 7" key="1">
    <citation type="submission" date="2021-06" db="EMBL/GenBank/DDBJ databases">
        <authorList>
            <person name="Sun Q."/>
            <person name="Li D."/>
        </authorList>
    </citation>
    <scope>NUCLEOTIDE SEQUENCE [LARGE SCALE GENOMIC DNA]</scope>
    <source>
        <strain evidence="6 7">N19</strain>
    </source>
</reference>
<keyword evidence="2" id="KW-0805">Transcription regulation</keyword>
<dbReference type="PANTHER" id="PTHR30126:SF40">
    <property type="entry name" value="HTH-TYPE TRANSCRIPTIONAL REGULATOR GLTR"/>
    <property type="match status" value="1"/>
</dbReference>
<evidence type="ECO:0000256" key="3">
    <source>
        <dbReference type="ARBA" id="ARBA00023125"/>
    </source>
</evidence>
<accession>A0ABS6DW85</accession>
<evidence type="ECO:0000313" key="6">
    <source>
        <dbReference type="EMBL" id="MBU5336101.1"/>
    </source>
</evidence>
<protein>
    <submittedName>
        <fullName evidence="6">LysR family transcriptional regulator</fullName>
    </submittedName>
</protein>
<comment type="similarity">
    <text evidence="1">Belongs to the LysR transcriptional regulatory family.</text>
</comment>
<dbReference type="EMBL" id="JAHLOQ010000014">
    <property type="protein sequence ID" value="MBU5336101.1"/>
    <property type="molecule type" value="Genomic_DNA"/>
</dbReference>
<keyword evidence="7" id="KW-1185">Reference proteome</keyword>
<evidence type="ECO:0000256" key="4">
    <source>
        <dbReference type="ARBA" id="ARBA00023163"/>
    </source>
</evidence>
<feature type="domain" description="HTH lysR-type" evidence="5">
    <location>
        <begin position="2"/>
        <end position="59"/>
    </location>
</feature>
<dbReference type="Proteomes" id="UP001196301">
    <property type="component" value="Unassembled WGS sequence"/>
</dbReference>
<name>A0ABS6DW85_9FIRM</name>
<dbReference type="PANTHER" id="PTHR30126">
    <property type="entry name" value="HTH-TYPE TRANSCRIPTIONAL REGULATOR"/>
    <property type="match status" value="1"/>
</dbReference>
<dbReference type="Pfam" id="PF00126">
    <property type="entry name" value="HTH_1"/>
    <property type="match status" value="1"/>
</dbReference>
<dbReference type="RefSeq" id="WP_216569228.1">
    <property type="nucleotide sequence ID" value="NZ_JAHLOQ010000014.1"/>
</dbReference>
<comment type="caution">
    <text evidence="6">The sequence shown here is derived from an EMBL/GenBank/DDBJ whole genome shotgun (WGS) entry which is preliminary data.</text>
</comment>
<gene>
    <name evidence="6" type="ORF">KQI20_06585</name>
</gene>
<evidence type="ECO:0000256" key="2">
    <source>
        <dbReference type="ARBA" id="ARBA00023015"/>
    </source>
</evidence>
<organism evidence="6 7">
    <name type="scientific">Intestinibacter bartlettii</name>
    <dbReference type="NCBI Taxonomy" id="261299"/>
    <lineage>
        <taxon>Bacteria</taxon>
        <taxon>Bacillati</taxon>
        <taxon>Bacillota</taxon>
        <taxon>Clostridia</taxon>
        <taxon>Peptostreptococcales</taxon>
        <taxon>Peptostreptococcaceae</taxon>
        <taxon>Intestinibacter</taxon>
    </lineage>
</organism>
<evidence type="ECO:0000256" key="1">
    <source>
        <dbReference type="ARBA" id="ARBA00009437"/>
    </source>
</evidence>
<sequence>MLNINQLQYFVISAEQGSLSKAAEVLYTSQPHVSKTIKSLESYLGMELLERTPRGVTLSKDGERIYAYAKNILKNTELINHSKKNKGESLFSIATNPSSKMSELFSQFYNDKKDKNIKFKYIEGGVENIIELLDNKEVQIGFVFVPQNKINAFKQLLERRNLEFIILAKTDIILSVGPHSPIYNLDYVEINKLKDLKFIQLEEDYFTLNDILSSSISNEKNNTYLDYQIITNSDHAMVKLLKASELCNIGGCWFEGPYKDNEIKMIPIKGCENYLNFGYIKSKNKEIKKEEQEFLLYIMNILKRKI</sequence>
<keyword evidence="4" id="KW-0804">Transcription</keyword>
<dbReference type="InterPro" id="IPR000847">
    <property type="entry name" value="LysR_HTH_N"/>
</dbReference>
<dbReference type="PROSITE" id="PS50931">
    <property type="entry name" value="HTH_LYSR"/>
    <property type="match status" value="1"/>
</dbReference>
<proteinExistence type="inferred from homology"/>
<keyword evidence="3" id="KW-0238">DNA-binding</keyword>
<evidence type="ECO:0000313" key="7">
    <source>
        <dbReference type="Proteomes" id="UP001196301"/>
    </source>
</evidence>
<evidence type="ECO:0000259" key="5">
    <source>
        <dbReference type="PROSITE" id="PS50931"/>
    </source>
</evidence>